<dbReference type="InterPro" id="IPR051468">
    <property type="entry name" value="Fungal_SecMetab_SDRs"/>
</dbReference>
<dbReference type="EMBL" id="JAPEVB010000006">
    <property type="protein sequence ID" value="KAJ4386271.1"/>
    <property type="molecule type" value="Genomic_DNA"/>
</dbReference>
<evidence type="ECO:0000256" key="1">
    <source>
        <dbReference type="ARBA" id="ARBA00006484"/>
    </source>
</evidence>
<protein>
    <recommendedName>
        <fullName evidence="4">Short-chain dehydrogenase</fullName>
    </recommendedName>
</protein>
<dbReference type="InterPro" id="IPR036291">
    <property type="entry name" value="NAD(P)-bd_dom_sf"/>
</dbReference>
<evidence type="ECO:0008006" key="4">
    <source>
        <dbReference type="Google" id="ProtNLM"/>
    </source>
</evidence>
<dbReference type="SUPFAM" id="SSF51735">
    <property type="entry name" value="NAD(P)-binding Rossmann-fold domains"/>
    <property type="match status" value="1"/>
</dbReference>
<dbReference type="GO" id="GO:0005737">
    <property type="term" value="C:cytoplasm"/>
    <property type="evidence" value="ECO:0007669"/>
    <property type="project" value="TreeGrafter"/>
</dbReference>
<dbReference type="InterPro" id="IPR002347">
    <property type="entry name" value="SDR_fam"/>
</dbReference>
<reference evidence="2" key="1">
    <citation type="submission" date="2022-10" db="EMBL/GenBank/DDBJ databases">
        <title>Tapping the CABI collections for fungal endophytes: first genome assemblies for Collariella, Neodidymelliopsis, Ascochyta clinopodiicola, Didymella pomorum, Didymosphaeria variabile, Neocosmospora piperis and Neocucurbitaria cava.</title>
        <authorList>
            <person name="Hill R."/>
        </authorList>
    </citation>
    <scope>NUCLEOTIDE SEQUENCE</scope>
    <source>
        <strain evidence="2">IMI 355082</strain>
    </source>
</reference>
<organism evidence="2 3">
    <name type="scientific">Gnomoniopsis smithogilvyi</name>
    <dbReference type="NCBI Taxonomy" id="1191159"/>
    <lineage>
        <taxon>Eukaryota</taxon>
        <taxon>Fungi</taxon>
        <taxon>Dikarya</taxon>
        <taxon>Ascomycota</taxon>
        <taxon>Pezizomycotina</taxon>
        <taxon>Sordariomycetes</taxon>
        <taxon>Sordariomycetidae</taxon>
        <taxon>Diaporthales</taxon>
        <taxon>Gnomoniaceae</taxon>
        <taxon>Gnomoniopsis</taxon>
    </lineage>
</organism>
<proteinExistence type="inferred from homology"/>
<dbReference type="PRINTS" id="PR00081">
    <property type="entry name" value="GDHRDH"/>
</dbReference>
<dbReference type="Proteomes" id="UP001140453">
    <property type="component" value="Unassembled WGS sequence"/>
</dbReference>
<comment type="similarity">
    <text evidence="1">Belongs to the short-chain dehydrogenases/reductases (SDR) family.</text>
</comment>
<dbReference type="PANTHER" id="PTHR43544">
    <property type="entry name" value="SHORT-CHAIN DEHYDROGENASE/REDUCTASE"/>
    <property type="match status" value="1"/>
</dbReference>
<sequence>MSRPWIFVTPSSRGIGHALTRHLLRTTSLPILATTRSDPSATNVFTCFPLDVIDEHTIQAAADKAKALFPVEANHLHLAFAIPGILHPEKSLRQVDVENALMTYRVNTLGPLLLMKHFSDFLPRKRTSFAQLDRHDQGIRLPDHAVWLNMSARVGSVSDNRKGGWYSYRSSKAGVNSLTKSFDLQLQPRSGEKAMAMAYHPGTVKTDLSKDFWGTVESGKLFDVEYAVEKMVEVATSKVGLDGRGRCWDWKAEEILP</sequence>
<keyword evidence="3" id="KW-1185">Reference proteome</keyword>
<dbReference type="Gene3D" id="3.40.50.720">
    <property type="entry name" value="NAD(P)-binding Rossmann-like Domain"/>
    <property type="match status" value="1"/>
</dbReference>
<evidence type="ECO:0000313" key="3">
    <source>
        <dbReference type="Proteomes" id="UP001140453"/>
    </source>
</evidence>
<dbReference type="AlphaFoldDB" id="A0A9W8YJZ6"/>
<gene>
    <name evidence="2" type="ORF">N0V93_009164</name>
</gene>
<dbReference type="GO" id="GO:0016491">
    <property type="term" value="F:oxidoreductase activity"/>
    <property type="evidence" value="ECO:0007669"/>
    <property type="project" value="TreeGrafter"/>
</dbReference>
<evidence type="ECO:0000313" key="2">
    <source>
        <dbReference type="EMBL" id="KAJ4386271.1"/>
    </source>
</evidence>
<accession>A0A9W8YJZ6</accession>
<name>A0A9W8YJZ6_9PEZI</name>
<dbReference type="OrthoDB" id="5296at2759"/>
<comment type="caution">
    <text evidence="2">The sequence shown here is derived from an EMBL/GenBank/DDBJ whole genome shotgun (WGS) entry which is preliminary data.</text>
</comment>
<dbReference type="PANTHER" id="PTHR43544:SF12">
    <property type="entry name" value="NAD(P)-BINDING ROSSMANN-FOLD SUPERFAMILY PROTEIN"/>
    <property type="match status" value="1"/>
</dbReference>